<feature type="transmembrane region" description="Helical" evidence="10">
    <location>
        <begin position="237"/>
        <end position="260"/>
    </location>
</feature>
<evidence type="ECO:0000256" key="1">
    <source>
        <dbReference type="ARBA" id="ARBA00003257"/>
    </source>
</evidence>
<keyword evidence="7 10" id="KW-1133">Transmembrane helix</keyword>
<dbReference type="NCBIfam" id="TIGR01972">
    <property type="entry name" value="NDH_I_M"/>
    <property type="match status" value="1"/>
</dbReference>
<evidence type="ECO:0000256" key="6">
    <source>
        <dbReference type="ARBA" id="ARBA00022692"/>
    </source>
</evidence>
<evidence type="ECO:0000256" key="3">
    <source>
        <dbReference type="ARBA" id="ARBA00009025"/>
    </source>
</evidence>
<dbReference type="InterPro" id="IPR001750">
    <property type="entry name" value="ND/Mrp_TM"/>
</dbReference>
<protein>
    <recommendedName>
        <fullName evidence="5 10">NADH-ubiquinone oxidoreductase chain 4</fullName>
        <ecNumber evidence="4 10">7.1.1.2</ecNumber>
    </recommendedName>
</protein>
<evidence type="ECO:0000256" key="9">
    <source>
        <dbReference type="ARBA" id="ARBA00049551"/>
    </source>
</evidence>
<evidence type="ECO:0000313" key="12">
    <source>
        <dbReference type="EMBL" id="AET13230.1"/>
    </source>
</evidence>
<comment type="function">
    <text evidence="1">Core subunit of the mitochondrial membrane respiratory chain NADH dehydrogenase (Complex I) that is believed to belong to the minimal assembly required for catalysis. Complex I functions in the transfer of electrons from NADH to the respiratory chain. The immediate electron acceptor for the enzyme is believed to be ubiquinone.</text>
</comment>
<feature type="transmembrane region" description="Helical" evidence="10">
    <location>
        <begin position="411"/>
        <end position="432"/>
    </location>
</feature>
<name>G9IT52_9CNID</name>
<accession>G9IT52</accession>
<evidence type="ECO:0000256" key="10">
    <source>
        <dbReference type="RuleBase" id="RU003297"/>
    </source>
</evidence>
<keyword evidence="10 12" id="KW-0496">Mitochondrion</keyword>
<feature type="transmembrane region" description="Helical" evidence="10">
    <location>
        <begin position="302"/>
        <end position="320"/>
    </location>
</feature>
<comment type="subcellular location">
    <subcellularLocation>
        <location evidence="2">Membrane</location>
        <topology evidence="2">Multi-pass membrane protein</topology>
    </subcellularLocation>
    <subcellularLocation>
        <location evidence="10">Mitochondrion membrane</location>
        <topology evidence="10">Multi-pass membrane protein</topology>
    </subcellularLocation>
</comment>
<dbReference type="InterPro" id="IPR003918">
    <property type="entry name" value="NADH_UbQ_OxRdtase"/>
</dbReference>
<feature type="transmembrane region" description="Helical" evidence="10">
    <location>
        <begin position="452"/>
        <end position="472"/>
    </location>
</feature>
<comment type="similarity">
    <text evidence="3 10">Belongs to the complex I subunit 4 family.</text>
</comment>
<dbReference type="GO" id="GO:0003954">
    <property type="term" value="F:NADH dehydrogenase activity"/>
    <property type="evidence" value="ECO:0007669"/>
    <property type="project" value="TreeGrafter"/>
</dbReference>
<feature type="transmembrane region" description="Helical" evidence="10">
    <location>
        <begin position="135"/>
        <end position="156"/>
    </location>
</feature>
<dbReference type="PRINTS" id="PR01437">
    <property type="entry name" value="NUOXDRDTASE4"/>
</dbReference>
<keyword evidence="8 10" id="KW-0472">Membrane</keyword>
<dbReference type="PANTHER" id="PTHR43507">
    <property type="entry name" value="NADH-UBIQUINONE OXIDOREDUCTASE CHAIN 4"/>
    <property type="match status" value="1"/>
</dbReference>
<feature type="transmembrane region" description="Helical" evidence="10">
    <location>
        <begin position="109"/>
        <end position="129"/>
    </location>
</feature>
<feature type="transmembrane region" description="Helical" evidence="10">
    <location>
        <begin position="207"/>
        <end position="225"/>
    </location>
</feature>
<dbReference type="Pfam" id="PF00361">
    <property type="entry name" value="Proton_antipo_M"/>
    <property type="match status" value="1"/>
</dbReference>
<keyword evidence="12" id="KW-0560">Oxidoreductase</keyword>
<feature type="transmembrane region" description="Helical" evidence="10">
    <location>
        <begin position="78"/>
        <end position="102"/>
    </location>
</feature>
<evidence type="ECO:0000256" key="2">
    <source>
        <dbReference type="ARBA" id="ARBA00004141"/>
    </source>
</evidence>
<feature type="domain" description="NADH:quinone oxidoreductase/Mrp antiporter transmembrane" evidence="11">
    <location>
        <begin position="133"/>
        <end position="415"/>
    </location>
</feature>
<dbReference type="InterPro" id="IPR010227">
    <property type="entry name" value="NADH_Q_OxRdtase_chainM/4"/>
</dbReference>
<feature type="transmembrane region" description="Helical" evidence="10">
    <location>
        <begin position="6"/>
        <end position="23"/>
    </location>
</feature>
<comment type="catalytic activity">
    <reaction evidence="9 10">
        <text>a ubiquinone + NADH + 5 H(+)(in) = a ubiquinol + NAD(+) + 4 H(+)(out)</text>
        <dbReference type="Rhea" id="RHEA:29091"/>
        <dbReference type="Rhea" id="RHEA-COMP:9565"/>
        <dbReference type="Rhea" id="RHEA-COMP:9566"/>
        <dbReference type="ChEBI" id="CHEBI:15378"/>
        <dbReference type="ChEBI" id="CHEBI:16389"/>
        <dbReference type="ChEBI" id="CHEBI:17976"/>
        <dbReference type="ChEBI" id="CHEBI:57540"/>
        <dbReference type="ChEBI" id="CHEBI:57945"/>
        <dbReference type="EC" id="7.1.1.2"/>
    </reaction>
</comment>
<dbReference type="GO" id="GO:0015990">
    <property type="term" value="P:electron transport coupled proton transport"/>
    <property type="evidence" value="ECO:0007669"/>
    <property type="project" value="TreeGrafter"/>
</dbReference>
<keyword evidence="6 10" id="KW-0812">Transmembrane</keyword>
<keyword evidence="10" id="KW-0830">Ubiquinone</keyword>
<organism evidence="12">
    <name type="scientific">Craterolophus convolvulus</name>
    <dbReference type="NCBI Taxonomy" id="37531"/>
    <lineage>
        <taxon>Eukaryota</taxon>
        <taxon>Metazoa</taxon>
        <taxon>Cnidaria</taxon>
        <taxon>Staurozoa</taxon>
        <taxon>Stauromedusae</taxon>
        <taxon>Amyostaurida</taxon>
        <taxon>Craterolophidae</taxon>
        <taxon>Craterolophus</taxon>
    </lineage>
</organism>
<evidence type="ECO:0000256" key="7">
    <source>
        <dbReference type="ARBA" id="ARBA00022989"/>
    </source>
</evidence>
<evidence type="ECO:0000256" key="4">
    <source>
        <dbReference type="ARBA" id="ARBA00012944"/>
    </source>
</evidence>
<gene>
    <name evidence="12" type="primary">nad4</name>
</gene>
<reference evidence="12" key="1">
    <citation type="journal article" date="2012" name="Genome Biol. Evol.">
        <title>Evolution of linear mitochondrial genomes in medusozoan cnidarians.</title>
        <authorList>
            <person name="Kayal E."/>
            <person name="Bentlage B."/>
            <person name="Collins A.G."/>
            <person name="Kayal M."/>
            <person name="Pirro S."/>
            <person name="Lavrov D.V."/>
        </authorList>
    </citation>
    <scope>NUCLEOTIDE SEQUENCE</scope>
</reference>
<dbReference type="PANTHER" id="PTHR43507:SF1">
    <property type="entry name" value="NADH-UBIQUINONE OXIDOREDUCTASE CHAIN 4"/>
    <property type="match status" value="1"/>
</dbReference>
<keyword evidence="10" id="KW-0679">Respiratory chain</keyword>
<dbReference type="EC" id="7.1.1.2" evidence="4 10"/>
<comment type="function">
    <text evidence="10">Core subunit of the mitochondrial membrane respiratory chain NADH dehydrogenase (Complex I) which catalyzes electron transfer from NADH through the respiratory chain, using ubiquinone as an electron acceptor. Essential for the catalytic activity and assembly of complex I.</text>
</comment>
<feature type="transmembrane region" description="Helical" evidence="10">
    <location>
        <begin position="364"/>
        <end position="382"/>
    </location>
</feature>
<dbReference type="AlphaFoldDB" id="G9IT52"/>
<keyword evidence="10" id="KW-0520">NAD</keyword>
<feature type="transmembrane region" description="Helical" evidence="10">
    <location>
        <begin position="326"/>
        <end position="352"/>
    </location>
</feature>
<feature type="transmembrane region" description="Helical" evidence="10">
    <location>
        <begin position="168"/>
        <end position="187"/>
    </location>
</feature>
<geneLocation type="mitochondrion" evidence="12"/>
<evidence type="ECO:0000256" key="8">
    <source>
        <dbReference type="ARBA" id="ARBA00023136"/>
    </source>
</evidence>
<feature type="transmembrane region" description="Helical" evidence="10">
    <location>
        <begin position="272"/>
        <end position="290"/>
    </location>
</feature>
<keyword evidence="10" id="KW-0249">Electron transport</keyword>
<dbReference type="GO" id="GO:0008137">
    <property type="term" value="F:NADH dehydrogenase (ubiquinone) activity"/>
    <property type="evidence" value="ECO:0007669"/>
    <property type="project" value="UniProtKB-UniRule"/>
</dbReference>
<proteinExistence type="inferred from homology"/>
<feature type="transmembrane region" description="Helical" evidence="10">
    <location>
        <begin position="35"/>
        <end position="53"/>
    </location>
</feature>
<sequence length="486" mass="55116">MWITANLVFFIFSIGHVLITPRFNTTQIRKVGLQWSFMFFGLNSLWFFSTNYLQNLDPTFLWHHNPLTLFLLVPNHSLFALDVIAGLLVVLSTCLIPVCLLASWNSIKFLWKEFVICLLTIDILLVLTFTVLDLIWFYIFFEGILIPVFIVIGVWGSRQDKVTAAFYFFFYTLLGSILFLLSIFFIYYKTGTTNLTLLQLIPLEPEWQNYLFIGFMLSFAVKLPQFPCHIWLPQAHVEAPVAGSILLAGILLKLGGYGYIRFCFPLFPNATVYFGPLMCALGFLAVFWGSINTLRQADMKRLVAYSSVAHMGLVTLALFSNHPEGILGAMLVMVAHGFVSPALFIMVTFLYDRFHTRLIRYYRGLTYATPLFSLLFLILSLMNMGLPPTGNFIAEFICLLALFKVSPLTTLFAGSGVILSAAYALWFCNRICFGSLSNHLLWIKDINRRETFLIAPLIILPIFIGLFPASLANPLNSLITLSNHLL</sequence>
<dbReference type="GO" id="GO:0031966">
    <property type="term" value="C:mitochondrial membrane"/>
    <property type="evidence" value="ECO:0007669"/>
    <property type="project" value="UniProtKB-SubCell"/>
</dbReference>
<evidence type="ECO:0000259" key="11">
    <source>
        <dbReference type="Pfam" id="PF00361"/>
    </source>
</evidence>
<dbReference type="GO" id="GO:0048039">
    <property type="term" value="F:ubiquinone binding"/>
    <property type="evidence" value="ECO:0007669"/>
    <property type="project" value="TreeGrafter"/>
</dbReference>
<dbReference type="EMBL" id="JN700975">
    <property type="protein sequence ID" value="AET13230.1"/>
    <property type="molecule type" value="Genomic_DNA"/>
</dbReference>
<keyword evidence="10" id="KW-0813">Transport</keyword>
<evidence type="ECO:0000256" key="5">
    <source>
        <dbReference type="ARBA" id="ARBA00021006"/>
    </source>
</evidence>
<dbReference type="GO" id="GO:0042773">
    <property type="term" value="P:ATP synthesis coupled electron transport"/>
    <property type="evidence" value="ECO:0007669"/>
    <property type="project" value="InterPro"/>
</dbReference>